<dbReference type="EMBL" id="BMQL01000002">
    <property type="protein sequence ID" value="GGQ96784.1"/>
    <property type="molecule type" value="Genomic_DNA"/>
</dbReference>
<evidence type="ECO:0000313" key="4">
    <source>
        <dbReference type="Proteomes" id="UP000603865"/>
    </source>
</evidence>
<sequence>MNDEWKKDRVGAAQRGENPMVLARMPSGYACIGDTQFLPGYCVLNSDSRADHLSDLPLKERTQFLIDMSVLGEAIMQACAPLRVNYSIYGNTDHYVHAHVTPRYAWEDDSAVKLPHWRYPLDSWSRPDLAYSDAQHGELRERIRAALVELMAANPS</sequence>
<reference evidence="3" key="2">
    <citation type="submission" date="2020-09" db="EMBL/GenBank/DDBJ databases">
        <authorList>
            <person name="Sun Q."/>
            <person name="Ohkuma M."/>
        </authorList>
    </citation>
    <scope>NUCLEOTIDE SEQUENCE</scope>
    <source>
        <strain evidence="3">JCM 31311</strain>
    </source>
</reference>
<dbReference type="PROSITE" id="PS51084">
    <property type="entry name" value="HIT_2"/>
    <property type="match status" value="1"/>
</dbReference>
<comment type="caution">
    <text evidence="3">The sequence shown here is derived from an EMBL/GenBank/DDBJ whole genome shotgun (WGS) entry which is preliminary data.</text>
</comment>
<feature type="domain" description="HIT" evidence="2">
    <location>
        <begin position="9"/>
        <end position="112"/>
    </location>
</feature>
<reference evidence="3" key="1">
    <citation type="journal article" date="2014" name="Int. J. Syst. Evol. Microbiol.">
        <title>Complete genome sequence of Corynebacterium casei LMG S-19264T (=DSM 44701T), isolated from a smear-ripened cheese.</title>
        <authorList>
            <consortium name="US DOE Joint Genome Institute (JGI-PGF)"/>
            <person name="Walter F."/>
            <person name="Albersmeier A."/>
            <person name="Kalinowski J."/>
            <person name="Ruckert C."/>
        </authorList>
    </citation>
    <scope>NUCLEOTIDE SEQUENCE</scope>
    <source>
        <strain evidence="3">JCM 31311</strain>
    </source>
</reference>
<gene>
    <name evidence="3" type="ORF">GCM10008957_06320</name>
</gene>
<accession>A0A918BY92</accession>
<dbReference type="SUPFAM" id="SSF54197">
    <property type="entry name" value="HIT-like"/>
    <property type="match status" value="1"/>
</dbReference>
<keyword evidence="4" id="KW-1185">Reference proteome</keyword>
<comment type="caution">
    <text evidence="1">Lacks conserved residue(s) required for the propagation of feature annotation.</text>
</comment>
<dbReference type="InterPro" id="IPR036265">
    <property type="entry name" value="HIT-like_sf"/>
</dbReference>
<dbReference type="InterPro" id="IPR011146">
    <property type="entry name" value="HIT-like"/>
</dbReference>
<dbReference type="GO" id="GO:0003824">
    <property type="term" value="F:catalytic activity"/>
    <property type="evidence" value="ECO:0007669"/>
    <property type="project" value="InterPro"/>
</dbReference>
<name>A0A918BY92_9DEIO</name>
<proteinExistence type="predicted"/>
<dbReference type="Proteomes" id="UP000603865">
    <property type="component" value="Unassembled WGS sequence"/>
</dbReference>
<dbReference type="RefSeq" id="WP_189088059.1">
    <property type="nucleotide sequence ID" value="NZ_BMQL01000002.1"/>
</dbReference>
<evidence type="ECO:0000256" key="1">
    <source>
        <dbReference type="PROSITE-ProRule" id="PRU00464"/>
    </source>
</evidence>
<dbReference type="Gene3D" id="3.30.428.10">
    <property type="entry name" value="HIT-like"/>
    <property type="match status" value="1"/>
</dbReference>
<evidence type="ECO:0000313" key="3">
    <source>
        <dbReference type="EMBL" id="GGQ96784.1"/>
    </source>
</evidence>
<protein>
    <submittedName>
        <fullName evidence="3">DeoR family transcriptional regulator</fullName>
    </submittedName>
</protein>
<dbReference type="AlphaFoldDB" id="A0A918BY92"/>
<evidence type="ECO:0000259" key="2">
    <source>
        <dbReference type="PROSITE" id="PS51084"/>
    </source>
</evidence>
<organism evidence="3 4">
    <name type="scientific">Deinococcus ruber</name>
    <dbReference type="NCBI Taxonomy" id="1848197"/>
    <lineage>
        <taxon>Bacteria</taxon>
        <taxon>Thermotogati</taxon>
        <taxon>Deinococcota</taxon>
        <taxon>Deinococci</taxon>
        <taxon>Deinococcales</taxon>
        <taxon>Deinococcaceae</taxon>
        <taxon>Deinococcus</taxon>
    </lineage>
</organism>